<dbReference type="InterPro" id="IPR036291">
    <property type="entry name" value="NAD(P)-bd_dom_sf"/>
</dbReference>
<dbReference type="PANTHER" id="PTHR40459">
    <property type="entry name" value="CONSERVED HYPOTHETICAL ALANINE AND LEUCINE RICH PROTEIN"/>
    <property type="match status" value="1"/>
</dbReference>
<dbReference type="SUPFAM" id="SSF51735">
    <property type="entry name" value="NAD(P)-binding Rossmann-fold domains"/>
    <property type="match status" value="1"/>
</dbReference>
<dbReference type="InterPro" id="IPR018931">
    <property type="entry name" value="DUF2520"/>
</dbReference>
<accession>A0AAE3SJN7</accession>
<dbReference type="InterPro" id="IPR028939">
    <property type="entry name" value="P5C_Rdtase_cat_N"/>
</dbReference>
<dbReference type="Proteomes" id="UP001207408">
    <property type="component" value="Unassembled WGS sequence"/>
</dbReference>
<evidence type="ECO:0000313" key="4">
    <source>
        <dbReference type="Proteomes" id="UP001207408"/>
    </source>
</evidence>
<dbReference type="Pfam" id="PF10728">
    <property type="entry name" value="DUF2520"/>
    <property type="match status" value="1"/>
</dbReference>
<dbReference type="InterPro" id="IPR037108">
    <property type="entry name" value="TM1727-like_C_sf"/>
</dbReference>
<dbReference type="EMBL" id="JAPDPI010000017">
    <property type="protein sequence ID" value="MCW3805912.1"/>
    <property type="molecule type" value="Genomic_DNA"/>
</dbReference>
<dbReference type="Pfam" id="PF03807">
    <property type="entry name" value="F420_oxidored"/>
    <property type="match status" value="1"/>
</dbReference>
<evidence type="ECO:0000259" key="1">
    <source>
        <dbReference type="Pfam" id="PF03807"/>
    </source>
</evidence>
<dbReference type="AlphaFoldDB" id="A0AAE3SJN7"/>
<dbReference type="PANTHER" id="PTHR40459:SF1">
    <property type="entry name" value="CONSERVED HYPOTHETICAL ALANINE AND LEUCINE RICH PROTEIN"/>
    <property type="match status" value="1"/>
</dbReference>
<dbReference type="Gene3D" id="3.40.50.720">
    <property type="entry name" value="NAD(P)-binding Rossmann-like Domain"/>
    <property type="match status" value="1"/>
</dbReference>
<keyword evidence="4" id="KW-1185">Reference proteome</keyword>
<dbReference type="Gene3D" id="1.10.1040.20">
    <property type="entry name" value="ProC-like, C-terminal domain"/>
    <property type="match status" value="1"/>
</dbReference>
<comment type="caution">
    <text evidence="3">The sequence shown here is derived from an EMBL/GenBank/DDBJ whole genome shotgun (WGS) entry which is preliminary data.</text>
</comment>
<organism evidence="3 4">
    <name type="scientific">Plebeiibacterium marinum</name>
    <dbReference type="NCBI Taxonomy" id="2992111"/>
    <lineage>
        <taxon>Bacteria</taxon>
        <taxon>Pseudomonadati</taxon>
        <taxon>Bacteroidota</taxon>
        <taxon>Bacteroidia</taxon>
        <taxon>Marinilabiliales</taxon>
        <taxon>Marinilabiliaceae</taxon>
        <taxon>Plebeiibacterium</taxon>
    </lineage>
</organism>
<proteinExistence type="predicted"/>
<feature type="domain" description="DUF2520" evidence="2">
    <location>
        <begin position="125"/>
        <end position="250"/>
    </location>
</feature>
<name>A0AAE3SJN7_9BACT</name>
<reference evidence="3" key="1">
    <citation type="submission" date="2022-10" db="EMBL/GenBank/DDBJ databases">
        <authorList>
            <person name="Yu W.X."/>
        </authorList>
    </citation>
    <scope>NUCLEOTIDE SEQUENCE</scope>
    <source>
        <strain evidence="3">D04</strain>
    </source>
</reference>
<dbReference type="SUPFAM" id="SSF48179">
    <property type="entry name" value="6-phosphogluconate dehydrogenase C-terminal domain-like"/>
    <property type="match status" value="1"/>
</dbReference>
<dbReference type="InterPro" id="IPR008927">
    <property type="entry name" value="6-PGluconate_DH-like_C_sf"/>
</dbReference>
<evidence type="ECO:0000259" key="2">
    <source>
        <dbReference type="Pfam" id="PF10728"/>
    </source>
</evidence>
<evidence type="ECO:0000313" key="3">
    <source>
        <dbReference type="EMBL" id="MCW3805912.1"/>
    </source>
</evidence>
<dbReference type="RefSeq" id="WP_301199284.1">
    <property type="nucleotide sequence ID" value="NZ_JAPDPI010000017.1"/>
</dbReference>
<gene>
    <name evidence="3" type="ORF">OM074_09745</name>
</gene>
<feature type="domain" description="Pyrroline-5-carboxylate reductase catalytic N-terminal" evidence="1">
    <location>
        <begin position="5"/>
        <end position="82"/>
    </location>
</feature>
<sequence length="259" mass="28730">MIRNIILIGAGNLASQLGYTLSKKGFNIRQVYSYTLANAELLADKVNAYATDNLNEIQKDADLYIISVKDGALLQVINQLPIVKGIVVHTAGSVNIDALLKFENNGILYPFQTFSKDRDVEFDSIPILIESDKPEIEDKLTKFAKCFSKTVSSCNSNQRKNIHLAAVFACNFSNHMYAIAEELLSKNNISFDVIKPLIIETALKTESLSPAKAQTGPAIRGDKAIMDSHLEMLSDDHELHALYKNLSNRIIKMGNQPNE</sequence>
<protein>
    <submittedName>
        <fullName evidence="3">DUF2520 domain-containing protein</fullName>
    </submittedName>
</protein>